<keyword evidence="2" id="KW-0812">Transmembrane</keyword>
<dbReference type="EMBL" id="BHVY01000006">
    <property type="protein sequence ID" value="GIJ89513.1"/>
    <property type="molecule type" value="Genomic_DNA"/>
</dbReference>
<keyword evidence="2" id="KW-0472">Membrane</keyword>
<keyword evidence="2" id="KW-1133">Transmembrane helix</keyword>
<evidence type="ECO:0000313" key="5">
    <source>
        <dbReference type="Proteomes" id="UP001043456"/>
    </source>
</evidence>
<sequence>MNRLILMVVLLSSNVAVLAHPQDNVTQQARLGPGYGTAEAEYQTSATPQPTQGLATSWAREPMSSKGPSSLWAAISVYQSVIWASGVGTRPQKNMSHPFFPNTTVAASTSSTARIPSASPGKVNSGLNIKSSQSSSLVPTPTETQQINSTLFTGAGKQDLGTTALLGVAVLFSFVWFLWQ</sequence>
<dbReference type="AlphaFoldDB" id="A0A9P3EY04"/>
<evidence type="ECO:0000313" key="4">
    <source>
        <dbReference type="EMBL" id="GIJ89513.1"/>
    </source>
</evidence>
<evidence type="ECO:0000256" key="2">
    <source>
        <dbReference type="SAM" id="Phobius"/>
    </source>
</evidence>
<name>A0A9P3EY04_9EURO</name>
<dbReference type="RefSeq" id="XP_043160259.1">
    <property type="nucleotide sequence ID" value="XM_043304324.1"/>
</dbReference>
<feature type="compositionally biased region" description="Polar residues" evidence="1">
    <location>
        <begin position="125"/>
        <end position="140"/>
    </location>
</feature>
<feature type="signal peptide" evidence="3">
    <location>
        <begin position="1"/>
        <end position="19"/>
    </location>
</feature>
<proteinExistence type="predicted"/>
<keyword evidence="5" id="KW-1185">Reference proteome</keyword>
<evidence type="ECO:0000256" key="1">
    <source>
        <dbReference type="SAM" id="MobiDB-lite"/>
    </source>
</evidence>
<accession>A0A9P3EY04</accession>
<dbReference type="Proteomes" id="UP001043456">
    <property type="component" value="Unassembled WGS sequence"/>
</dbReference>
<protein>
    <submittedName>
        <fullName evidence="4">Uncharacterized protein</fullName>
    </submittedName>
</protein>
<comment type="caution">
    <text evidence="4">The sequence shown here is derived from an EMBL/GenBank/DDBJ whole genome shotgun (WGS) entry which is preliminary data.</text>
</comment>
<organism evidence="4 5">
    <name type="scientific">Aspergillus pseudoviridinutans</name>
    <dbReference type="NCBI Taxonomy" id="1517512"/>
    <lineage>
        <taxon>Eukaryota</taxon>
        <taxon>Fungi</taxon>
        <taxon>Dikarya</taxon>
        <taxon>Ascomycota</taxon>
        <taxon>Pezizomycotina</taxon>
        <taxon>Eurotiomycetes</taxon>
        <taxon>Eurotiomycetidae</taxon>
        <taxon>Eurotiales</taxon>
        <taxon>Aspergillaceae</taxon>
        <taxon>Aspergillus</taxon>
        <taxon>Aspergillus subgen. Fumigati</taxon>
    </lineage>
</organism>
<gene>
    <name evidence="4" type="ORF">Asppvi_008455</name>
</gene>
<feature type="chain" id="PRO_5040150169" evidence="3">
    <location>
        <begin position="20"/>
        <end position="180"/>
    </location>
</feature>
<reference evidence="4 5" key="1">
    <citation type="submission" date="2018-10" db="EMBL/GenBank/DDBJ databases">
        <title>Pan-genome distribution and transcriptional activeness of fungal secondary metabolism genes in Aspergillus section Fumigati.</title>
        <authorList>
            <person name="Takahashi H."/>
            <person name="Umemura M."/>
            <person name="Ninomiya A."/>
            <person name="Kusuya Y."/>
            <person name="Urayama S."/>
            <person name="Shimizu M."/>
            <person name="Watanabe A."/>
            <person name="Kamei K."/>
            <person name="Yaguchi T."/>
            <person name="Hagiwara D."/>
        </authorList>
    </citation>
    <scope>NUCLEOTIDE SEQUENCE [LARGE SCALE GENOMIC DNA]</scope>
    <source>
        <strain evidence="4 5">IFM 55266</strain>
    </source>
</reference>
<dbReference type="GeneID" id="67007065"/>
<feature type="transmembrane region" description="Helical" evidence="2">
    <location>
        <begin position="160"/>
        <end position="179"/>
    </location>
</feature>
<feature type="region of interest" description="Disordered" evidence="1">
    <location>
        <begin position="110"/>
        <end position="140"/>
    </location>
</feature>
<evidence type="ECO:0000256" key="3">
    <source>
        <dbReference type="SAM" id="SignalP"/>
    </source>
</evidence>
<keyword evidence="3" id="KW-0732">Signal</keyword>